<sequence length="97" mass="10536">MSPAKVRGAVNQLFQLTTCLGILVANFVNYGTNKIQPLGWRLSLGLATVPATLMFVGGLLCPETPNSLVEMGRLDEGRTTIHHWCLGNSIFPAVIRQ</sequence>
<protein>
    <submittedName>
        <fullName evidence="1">Uncharacterized protein</fullName>
    </submittedName>
</protein>
<evidence type="ECO:0000313" key="2">
    <source>
        <dbReference type="Proteomes" id="UP000828941"/>
    </source>
</evidence>
<organism evidence="1 2">
    <name type="scientific">Bauhinia variegata</name>
    <name type="common">Purple orchid tree</name>
    <name type="synonym">Phanera variegata</name>
    <dbReference type="NCBI Taxonomy" id="167791"/>
    <lineage>
        <taxon>Eukaryota</taxon>
        <taxon>Viridiplantae</taxon>
        <taxon>Streptophyta</taxon>
        <taxon>Embryophyta</taxon>
        <taxon>Tracheophyta</taxon>
        <taxon>Spermatophyta</taxon>
        <taxon>Magnoliopsida</taxon>
        <taxon>eudicotyledons</taxon>
        <taxon>Gunneridae</taxon>
        <taxon>Pentapetalae</taxon>
        <taxon>rosids</taxon>
        <taxon>fabids</taxon>
        <taxon>Fabales</taxon>
        <taxon>Fabaceae</taxon>
        <taxon>Cercidoideae</taxon>
        <taxon>Cercideae</taxon>
        <taxon>Bauhiniinae</taxon>
        <taxon>Bauhinia</taxon>
    </lineage>
</organism>
<proteinExistence type="predicted"/>
<name>A0ACB9PPZ8_BAUVA</name>
<evidence type="ECO:0000313" key="1">
    <source>
        <dbReference type="EMBL" id="KAI4350817.1"/>
    </source>
</evidence>
<comment type="caution">
    <text evidence="1">The sequence shown here is derived from an EMBL/GenBank/DDBJ whole genome shotgun (WGS) entry which is preliminary data.</text>
</comment>
<gene>
    <name evidence="1" type="ORF">L6164_005231</name>
</gene>
<dbReference type="EMBL" id="CM039428">
    <property type="protein sequence ID" value="KAI4350817.1"/>
    <property type="molecule type" value="Genomic_DNA"/>
</dbReference>
<keyword evidence="2" id="KW-1185">Reference proteome</keyword>
<dbReference type="Proteomes" id="UP000828941">
    <property type="component" value="Chromosome 3"/>
</dbReference>
<accession>A0ACB9PPZ8</accession>
<reference evidence="1 2" key="1">
    <citation type="journal article" date="2022" name="DNA Res.">
        <title>Chromosomal-level genome assembly of the orchid tree Bauhinia variegata (Leguminosae; Cercidoideae) supports the allotetraploid origin hypothesis of Bauhinia.</title>
        <authorList>
            <person name="Zhong Y."/>
            <person name="Chen Y."/>
            <person name="Zheng D."/>
            <person name="Pang J."/>
            <person name="Liu Y."/>
            <person name="Luo S."/>
            <person name="Meng S."/>
            <person name="Qian L."/>
            <person name="Wei D."/>
            <person name="Dai S."/>
            <person name="Zhou R."/>
        </authorList>
    </citation>
    <scope>NUCLEOTIDE SEQUENCE [LARGE SCALE GENOMIC DNA]</scope>
    <source>
        <strain evidence="1">BV-YZ2020</strain>
    </source>
</reference>